<feature type="domain" description="Thioredoxin" evidence="5">
    <location>
        <begin position="62"/>
        <end position="234"/>
    </location>
</feature>
<evidence type="ECO:0000256" key="4">
    <source>
        <dbReference type="ARBA" id="ARBA00023284"/>
    </source>
</evidence>
<dbReference type="CDD" id="cd03023">
    <property type="entry name" value="DsbA_Com1_like"/>
    <property type="match status" value="1"/>
</dbReference>
<proteinExistence type="predicted"/>
<keyword evidence="1" id="KW-0732">Signal</keyword>
<dbReference type="InterPro" id="IPR001853">
    <property type="entry name" value="DSBA-like_thioredoxin_dom"/>
</dbReference>
<evidence type="ECO:0000313" key="6">
    <source>
        <dbReference type="EMBL" id="MXO55774.1"/>
    </source>
</evidence>
<dbReference type="OrthoDB" id="9780147at2"/>
<name>A0A6I4SJJ5_9SPHN</name>
<keyword evidence="7" id="KW-1185">Reference proteome</keyword>
<dbReference type="Pfam" id="PF01323">
    <property type="entry name" value="DSBA"/>
    <property type="match status" value="1"/>
</dbReference>
<dbReference type="PANTHER" id="PTHR13887:SF14">
    <property type="entry name" value="DISULFIDE BOND FORMATION PROTEIN D"/>
    <property type="match status" value="1"/>
</dbReference>
<keyword evidence="3" id="KW-1015">Disulfide bond</keyword>
<keyword evidence="4" id="KW-0676">Redox-active center</keyword>
<protein>
    <submittedName>
        <fullName evidence="6">Thioredoxin domain-containing protein</fullName>
    </submittedName>
</protein>
<dbReference type="RefSeq" id="WP_160597057.1">
    <property type="nucleotide sequence ID" value="NZ_WTYS01000001.1"/>
</dbReference>
<dbReference type="Pfam" id="PF18312">
    <property type="entry name" value="ScsC_N"/>
    <property type="match status" value="1"/>
</dbReference>
<evidence type="ECO:0000259" key="5">
    <source>
        <dbReference type="PROSITE" id="PS51352"/>
    </source>
</evidence>
<gene>
    <name evidence="6" type="ORF">GRI36_02645</name>
</gene>
<dbReference type="PANTHER" id="PTHR13887">
    <property type="entry name" value="GLUTATHIONE S-TRANSFERASE KAPPA"/>
    <property type="match status" value="1"/>
</dbReference>
<sequence>MEKTSIRSLIVTALVALFFGFGGAAIWTASGLGNGQTREYLLENPDILPQMAENFQKQQASERLSGVAEDVNAPFPGAILGNPNGSITLVEFTDYGCSFCRMSEPQIRELIAANPDLKVVIREWPIFEGSDQAARMALAAAKQGKFSEFHTAMFATGGPSAENILSAATTAGIDMAKAQEVIYSPEAEGELAKNTSLAQQLGFGGTPSWVVGDQAFEGAIGQEGLQKAIDTARGS</sequence>
<dbReference type="InterPro" id="IPR041205">
    <property type="entry name" value="ScsC_N"/>
</dbReference>
<organism evidence="6 7">
    <name type="scientific">Pontixanthobacter gangjinensis</name>
    <dbReference type="NCBI Taxonomy" id="1028742"/>
    <lineage>
        <taxon>Bacteria</taxon>
        <taxon>Pseudomonadati</taxon>
        <taxon>Pseudomonadota</taxon>
        <taxon>Alphaproteobacteria</taxon>
        <taxon>Sphingomonadales</taxon>
        <taxon>Erythrobacteraceae</taxon>
        <taxon>Pontixanthobacter</taxon>
    </lineage>
</organism>
<reference evidence="6 7" key="1">
    <citation type="submission" date="2019-12" db="EMBL/GenBank/DDBJ databases">
        <title>Genomic-based taxomic classification of the family Erythrobacteraceae.</title>
        <authorList>
            <person name="Xu L."/>
        </authorList>
    </citation>
    <scope>NUCLEOTIDE SEQUENCE [LARGE SCALE GENOMIC DNA]</scope>
    <source>
        <strain evidence="6 7">JCM 17802</strain>
    </source>
</reference>
<dbReference type="SUPFAM" id="SSF52833">
    <property type="entry name" value="Thioredoxin-like"/>
    <property type="match status" value="1"/>
</dbReference>
<dbReference type="InterPro" id="IPR036249">
    <property type="entry name" value="Thioredoxin-like_sf"/>
</dbReference>
<dbReference type="InterPro" id="IPR013766">
    <property type="entry name" value="Thioredoxin_domain"/>
</dbReference>
<evidence type="ECO:0000313" key="7">
    <source>
        <dbReference type="Proteomes" id="UP000468943"/>
    </source>
</evidence>
<dbReference type="Proteomes" id="UP000468943">
    <property type="component" value="Unassembled WGS sequence"/>
</dbReference>
<dbReference type="Gene3D" id="3.40.30.10">
    <property type="entry name" value="Glutaredoxin"/>
    <property type="match status" value="1"/>
</dbReference>
<dbReference type="PROSITE" id="PS51352">
    <property type="entry name" value="THIOREDOXIN_2"/>
    <property type="match status" value="1"/>
</dbReference>
<evidence type="ECO:0000256" key="2">
    <source>
        <dbReference type="ARBA" id="ARBA00023002"/>
    </source>
</evidence>
<dbReference type="AlphaFoldDB" id="A0A6I4SJJ5"/>
<keyword evidence="2" id="KW-0560">Oxidoreductase</keyword>
<dbReference type="GO" id="GO:0016491">
    <property type="term" value="F:oxidoreductase activity"/>
    <property type="evidence" value="ECO:0007669"/>
    <property type="project" value="UniProtKB-KW"/>
</dbReference>
<comment type="caution">
    <text evidence="6">The sequence shown here is derived from an EMBL/GenBank/DDBJ whole genome shotgun (WGS) entry which is preliminary data.</text>
</comment>
<dbReference type="EMBL" id="WTYS01000001">
    <property type="protein sequence ID" value="MXO55774.1"/>
    <property type="molecule type" value="Genomic_DNA"/>
</dbReference>
<evidence type="ECO:0000256" key="3">
    <source>
        <dbReference type="ARBA" id="ARBA00023157"/>
    </source>
</evidence>
<accession>A0A6I4SJJ5</accession>
<evidence type="ECO:0000256" key="1">
    <source>
        <dbReference type="ARBA" id="ARBA00022729"/>
    </source>
</evidence>